<dbReference type="FunFam" id="3.40.50.880:FF:000003">
    <property type="entry name" value="Anthranilate synthase component II"/>
    <property type="match status" value="1"/>
</dbReference>
<keyword evidence="4" id="KW-1185">Reference proteome</keyword>
<dbReference type="PANTHER" id="PTHR43418">
    <property type="entry name" value="MULTIFUNCTIONAL TRYPTOPHAN BIOSYNTHESIS PROTEIN-RELATED"/>
    <property type="match status" value="1"/>
</dbReference>
<dbReference type="PRINTS" id="PR00096">
    <property type="entry name" value="GATASE"/>
</dbReference>
<dbReference type="GO" id="GO:0005829">
    <property type="term" value="C:cytosol"/>
    <property type="evidence" value="ECO:0007669"/>
    <property type="project" value="TreeGrafter"/>
</dbReference>
<evidence type="ECO:0000259" key="2">
    <source>
        <dbReference type="Pfam" id="PF00117"/>
    </source>
</evidence>
<dbReference type="InterPro" id="IPR017926">
    <property type="entry name" value="GATASE"/>
</dbReference>
<comment type="caution">
    <text evidence="3">The sequence shown here is derived from an EMBL/GenBank/DDBJ whole genome shotgun (WGS) entry which is preliminary data.</text>
</comment>
<dbReference type="CDD" id="cd01743">
    <property type="entry name" value="GATase1_Anthranilate_Synthase"/>
    <property type="match status" value="1"/>
</dbReference>
<sequence>MLLMIDNYDSFTYNLVQYFGELGEDVRTVRNDEITLDDIAAMKPDRICISPGPCTPREAGVSVPVLQRFAGQIPILGVCLGHQSIGEAFGGKVIRAKEVMHGKTSPIEHTNTGVFRDLPNPYTVTRYHSLAIERESLPDCLEVTAWTPDGEIMGVRHKEYDIEGVQFHPESILTEHGHQLLKNFLTR</sequence>
<dbReference type="InterPro" id="IPR050472">
    <property type="entry name" value="Anth_synth/Amidotransfase"/>
</dbReference>
<dbReference type="PRINTS" id="PR00099">
    <property type="entry name" value="CPSGATASE"/>
</dbReference>
<dbReference type="AlphaFoldDB" id="A0A934W902"/>
<accession>A0A934W902</accession>
<name>A0A934W902_9BURK</name>
<protein>
    <submittedName>
        <fullName evidence="3">Aminodeoxychorismate/anthranilate synthase component II</fullName>
    </submittedName>
</protein>
<dbReference type="GO" id="GO:0004049">
    <property type="term" value="F:anthranilate synthase activity"/>
    <property type="evidence" value="ECO:0007669"/>
    <property type="project" value="TreeGrafter"/>
</dbReference>
<dbReference type="GO" id="GO:0000162">
    <property type="term" value="P:L-tryptophan biosynthetic process"/>
    <property type="evidence" value="ECO:0007669"/>
    <property type="project" value="TreeGrafter"/>
</dbReference>
<evidence type="ECO:0000256" key="1">
    <source>
        <dbReference type="ARBA" id="ARBA00022962"/>
    </source>
</evidence>
<gene>
    <name evidence="3" type="ORF">JJB74_26500</name>
</gene>
<dbReference type="NCBIfam" id="TIGR00566">
    <property type="entry name" value="trpG_papA"/>
    <property type="match status" value="1"/>
</dbReference>
<reference evidence="3" key="1">
    <citation type="submission" date="2021-01" db="EMBL/GenBank/DDBJ databases">
        <title>Genome sequence of strain Noviherbaspirillum sp. DKR-6.</title>
        <authorList>
            <person name="Chaudhary D.K."/>
        </authorList>
    </citation>
    <scope>NUCLEOTIDE SEQUENCE</scope>
    <source>
        <strain evidence="3">DKR-6</strain>
    </source>
</reference>
<feature type="domain" description="Glutamine amidotransferase" evidence="2">
    <location>
        <begin position="3"/>
        <end position="185"/>
    </location>
</feature>
<proteinExistence type="predicted"/>
<dbReference type="InterPro" id="IPR006221">
    <property type="entry name" value="TrpG/PapA_dom"/>
</dbReference>
<dbReference type="RefSeq" id="WP_200597191.1">
    <property type="nucleotide sequence ID" value="NZ_JAEPBG010000018.1"/>
</dbReference>
<dbReference type="Pfam" id="PF00117">
    <property type="entry name" value="GATase"/>
    <property type="match status" value="1"/>
</dbReference>
<dbReference type="InterPro" id="IPR029062">
    <property type="entry name" value="Class_I_gatase-like"/>
</dbReference>
<dbReference type="EMBL" id="JAEPBG010000018">
    <property type="protein sequence ID" value="MBK4738190.1"/>
    <property type="molecule type" value="Genomic_DNA"/>
</dbReference>
<dbReference type="Gene3D" id="3.40.50.880">
    <property type="match status" value="1"/>
</dbReference>
<evidence type="ECO:0000313" key="3">
    <source>
        <dbReference type="EMBL" id="MBK4738190.1"/>
    </source>
</evidence>
<dbReference type="PRINTS" id="PR00097">
    <property type="entry name" value="ANTSNTHASEII"/>
</dbReference>
<organism evidence="3 4">
    <name type="scientific">Noviherbaspirillum pedocola</name>
    <dbReference type="NCBI Taxonomy" id="2801341"/>
    <lineage>
        <taxon>Bacteria</taxon>
        <taxon>Pseudomonadati</taxon>
        <taxon>Pseudomonadota</taxon>
        <taxon>Betaproteobacteria</taxon>
        <taxon>Burkholderiales</taxon>
        <taxon>Oxalobacteraceae</taxon>
        <taxon>Noviherbaspirillum</taxon>
    </lineage>
</organism>
<dbReference type="PROSITE" id="PS51273">
    <property type="entry name" value="GATASE_TYPE_1"/>
    <property type="match status" value="1"/>
</dbReference>
<dbReference type="Proteomes" id="UP000622890">
    <property type="component" value="Unassembled WGS sequence"/>
</dbReference>
<dbReference type="PANTHER" id="PTHR43418:SF4">
    <property type="entry name" value="MULTIFUNCTIONAL TRYPTOPHAN BIOSYNTHESIS PROTEIN"/>
    <property type="match status" value="1"/>
</dbReference>
<keyword evidence="1" id="KW-0315">Glutamine amidotransferase</keyword>
<evidence type="ECO:0000313" key="4">
    <source>
        <dbReference type="Proteomes" id="UP000622890"/>
    </source>
</evidence>
<dbReference type="SUPFAM" id="SSF52317">
    <property type="entry name" value="Class I glutamine amidotransferase-like"/>
    <property type="match status" value="1"/>
</dbReference>